<accession>A0A0C9T867</accession>
<feature type="non-terminal residue" evidence="2">
    <location>
        <position position="446"/>
    </location>
</feature>
<dbReference type="HOGENOM" id="CLU_007061_0_0_1"/>
<feature type="domain" description="DUF6589" evidence="1">
    <location>
        <begin position="131"/>
        <end position="446"/>
    </location>
</feature>
<protein>
    <recommendedName>
        <fullName evidence="1">DUF6589 domain-containing protein</fullName>
    </recommendedName>
</protein>
<evidence type="ECO:0000259" key="1">
    <source>
        <dbReference type="Pfam" id="PF20231"/>
    </source>
</evidence>
<gene>
    <name evidence="2" type="ORF">PLICRDRAFT_59103</name>
</gene>
<dbReference type="EMBL" id="KN832571">
    <property type="protein sequence ID" value="KII84368.1"/>
    <property type="molecule type" value="Genomic_DNA"/>
</dbReference>
<organism evidence="2 3">
    <name type="scientific">Plicaturopsis crispa FD-325 SS-3</name>
    <dbReference type="NCBI Taxonomy" id="944288"/>
    <lineage>
        <taxon>Eukaryota</taxon>
        <taxon>Fungi</taxon>
        <taxon>Dikarya</taxon>
        <taxon>Basidiomycota</taxon>
        <taxon>Agaricomycotina</taxon>
        <taxon>Agaricomycetes</taxon>
        <taxon>Agaricomycetidae</taxon>
        <taxon>Amylocorticiales</taxon>
        <taxon>Amylocorticiaceae</taxon>
        <taxon>Plicatura</taxon>
        <taxon>Plicaturopsis crispa</taxon>
    </lineage>
</organism>
<evidence type="ECO:0000313" key="2">
    <source>
        <dbReference type="EMBL" id="KII84368.1"/>
    </source>
</evidence>
<sequence length="446" mass="50518">MAITMLAFVRNRSTNALPLLLGLFFKISGTSTRVLSMLSNIGVCVSSNTVERLKKRISEDAIAFAVDLIKSGQLFCVVFDNINIFQRKFQQRTTNRNSMINATNCAIIGIDGADTAAEDLDAKLSMRGNRAQATPRDIFATQEDDAHMKLAFEALIADMLVRYCPGSTKWEDRTKMLEEILAAVPTDRPLKAEKTDTRPFGVFDVNEGSKKGLIKVLEAIRERSTLTVQEWSAKARIIIGDWLTANNLRAARRDRTDDVNAMERVDYPEELSALWHYALQATHMIMRTHYGHAVLDPSSLAAHKGLLHRVWDVNKPNYAAAKALIRHSLIARLLHIAISKEIGDQFTTTTAAENAKDGGDDYLAHEIYFIRDALFFCEFEHAISYADAGRHNYARECLEVLLKWKYELTTALRTALEKSWFVNRWGIDGRWIPADLYLEQLNFWVK</sequence>
<evidence type="ECO:0000313" key="3">
    <source>
        <dbReference type="Proteomes" id="UP000053263"/>
    </source>
</evidence>
<name>A0A0C9T867_PLICR</name>
<dbReference type="OrthoDB" id="3207600at2759"/>
<dbReference type="AlphaFoldDB" id="A0A0C9T867"/>
<dbReference type="Pfam" id="PF20231">
    <property type="entry name" value="DUF6589"/>
    <property type="match status" value="1"/>
</dbReference>
<proteinExistence type="predicted"/>
<keyword evidence="3" id="KW-1185">Reference proteome</keyword>
<dbReference type="InterPro" id="IPR046496">
    <property type="entry name" value="DUF6589"/>
</dbReference>
<reference evidence="2 3" key="1">
    <citation type="submission" date="2014-06" db="EMBL/GenBank/DDBJ databases">
        <title>Evolutionary Origins and Diversification of the Mycorrhizal Mutualists.</title>
        <authorList>
            <consortium name="DOE Joint Genome Institute"/>
            <consortium name="Mycorrhizal Genomics Consortium"/>
            <person name="Kohler A."/>
            <person name="Kuo A."/>
            <person name="Nagy L.G."/>
            <person name="Floudas D."/>
            <person name="Copeland A."/>
            <person name="Barry K.W."/>
            <person name="Cichocki N."/>
            <person name="Veneault-Fourrey C."/>
            <person name="LaButti K."/>
            <person name="Lindquist E.A."/>
            <person name="Lipzen A."/>
            <person name="Lundell T."/>
            <person name="Morin E."/>
            <person name="Murat C."/>
            <person name="Riley R."/>
            <person name="Ohm R."/>
            <person name="Sun H."/>
            <person name="Tunlid A."/>
            <person name="Henrissat B."/>
            <person name="Grigoriev I.V."/>
            <person name="Hibbett D.S."/>
            <person name="Martin F."/>
        </authorList>
    </citation>
    <scope>NUCLEOTIDE SEQUENCE [LARGE SCALE GENOMIC DNA]</scope>
    <source>
        <strain evidence="2 3">FD-325 SS-3</strain>
    </source>
</reference>
<dbReference type="Proteomes" id="UP000053263">
    <property type="component" value="Unassembled WGS sequence"/>
</dbReference>